<dbReference type="AlphaFoldDB" id="A0A135V547"/>
<dbReference type="EMBL" id="JFFI01000426">
    <property type="protein sequence ID" value="KXH67766.1"/>
    <property type="molecule type" value="Genomic_DNA"/>
</dbReference>
<protein>
    <submittedName>
        <fullName evidence="2">Uncharacterized protein</fullName>
    </submittedName>
</protein>
<evidence type="ECO:0000313" key="2">
    <source>
        <dbReference type="EMBL" id="KXH67766.1"/>
    </source>
</evidence>
<name>A0A135V547_9PEZI</name>
<proteinExistence type="predicted"/>
<comment type="caution">
    <text evidence="2">The sequence shown here is derived from an EMBL/GenBank/DDBJ whole genome shotgun (WGS) entry which is preliminary data.</text>
</comment>
<evidence type="ECO:0000313" key="3">
    <source>
        <dbReference type="Proteomes" id="UP000070121"/>
    </source>
</evidence>
<organism evidence="2 3">
    <name type="scientific">Colletotrichum salicis</name>
    <dbReference type="NCBI Taxonomy" id="1209931"/>
    <lineage>
        <taxon>Eukaryota</taxon>
        <taxon>Fungi</taxon>
        <taxon>Dikarya</taxon>
        <taxon>Ascomycota</taxon>
        <taxon>Pezizomycotina</taxon>
        <taxon>Sordariomycetes</taxon>
        <taxon>Hypocreomycetidae</taxon>
        <taxon>Glomerellales</taxon>
        <taxon>Glomerellaceae</taxon>
        <taxon>Colletotrichum</taxon>
        <taxon>Colletotrichum acutatum species complex</taxon>
    </lineage>
</organism>
<accession>A0A135V547</accession>
<reference evidence="2 3" key="1">
    <citation type="submission" date="2014-02" db="EMBL/GenBank/DDBJ databases">
        <title>The genome sequence of Colletotrichum salicis CBS 607.94.</title>
        <authorList>
            <person name="Baroncelli R."/>
            <person name="Thon M.R."/>
        </authorList>
    </citation>
    <scope>NUCLEOTIDE SEQUENCE [LARGE SCALE GENOMIC DNA]</scope>
    <source>
        <strain evidence="2 3">CBS 607.94</strain>
    </source>
</reference>
<feature type="region of interest" description="Disordered" evidence="1">
    <location>
        <begin position="1"/>
        <end position="25"/>
    </location>
</feature>
<evidence type="ECO:0000256" key="1">
    <source>
        <dbReference type="SAM" id="MobiDB-lite"/>
    </source>
</evidence>
<dbReference type="Proteomes" id="UP000070121">
    <property type="component" value="Unassembled WGS sequence"/>
</dbReference>
<dbReference type="OrthoDB" id="4849993at2759"/>
<gene>
    <name evidence="2" type="ORF">CSAL01_12666</name>
</gene>
<keyword evidence="3" id="KW-1185">Reference proteome</keyword>
<sequence>MSSESLPVKKAVTQKMADGSGPSKSSEREWRVVARKAVNRASKTATILFQRLDVFILLLGKLKVVQRPWSLRDAAIEIYDLADRLLELALQAEEHVSTATHEALLMHTNVVRRGISDLVPQQLHDDLVGKGKDVANSD</sequence>